<comment type="caution">
    <text evidence="1">The sequence shown here is derived from an EMBL/GenBank/DDBJ whole genome shotgun (WGS) entry which is preliminary data.</text>
</comment>
<proteinExistence type="predicted"/>
<evidence type="ECO:0000313" key="2">
    <source>
        <dbReference type="Proteomes" id="UP000005463"/>
    </source>
</evidence>
<dbReference type="PATRIC" id="fig|396596.7.peg.2251"/>
<dbReference type="AlphaFoldDB" id="B1FM43"/>
<dbReference type="Proteomes" id="UP000005463">
    <property type="component" value="Unassembled WGS sequence"/>
</dbReference>
<organism evidence="1 2">
    <name type="scientific">Burkholderia ambifaria IOP40-10</name>
    <dbReference type="NCBI Taxonomy" id="396596"/>
    <lineage>
        <taxon>Bacteria</taxon>
        <taxon>Pseudomonadati</taxon>
        <taxon>Pseudomonadota</taxon>
        <taxon>Betaproteobacteria</taxon>
        <taxon>Burkholderiales</taxon>
        <taxon>Burkholderiaceae</taxon>
        <taxon>Burkholderia</taxon>
        <taxon>Burkholderia cepacia complex</taxon>
    </lineage>
</organism>
<sequence length="32" mass="3215">MNTANFSRIDSPLIATVDAIAASTASGASFIT</sequence>
<reference evidence="1 2" key="1">
    <citation type="submission" date="2008-03" db="EMBL/GenBank/DDBJ databases">
        <title>Sequencing of the draft genome and assembly of Burkholderia ambifaria IOP40-10.</title>
        <authorList>
            <consortium name="US DOE Joint Genome Institute (JGI-PGF)"/>
            <person name="Copeland A."/>
            <person name="Lucas S."/>
            <person name="Lapidus A."/>
            <person name="Glavina del Rio T."/>
            <person name="Dalin E."/>
            <person name="Tice H."/>
            <person name="Bruce D."/>
            <person name="Goodwin L."/>
            <person name="Pitluck S."/>
            <person name="Larimer F."/>
            <person name="Land M.L."/>
            <person name="Hauser L."/>
            <person name="Tiedje J."/>
            <person name="Richardson P."/>
        </authorList>
    </citation>
    <scope>NUCLEOTIDE SEQUENCE [LARGE SCALE GENOMIC DNA]</scope>
    <source>
        <strain evidence="1 2">IOP40-10</strain>
    </source>
</reference>
<dbReference type="EMBL" id="ABLC01000187">
    <property type="protein sequence ID" value="EDT01370.1"/>
    <property type="molecule type" value="Genomic_DNA"/>
</dbReference>
<gene>
    <name evidence="1" type="ORF">BamIOP4010DRAFT_5104</name>
</gene>
<accession>B1FM43</accession>
<evidence type="ECO:0000313" key="1">
    <source>
        <dbReference type="EMBL" id="EDT01370.1"/>
    </source>
</evidence>
<name>B1FM43_9BURK</name>
<protein>
    <submittedName>
        <fullName evidence="1">Uncharacterized protein</fullName>
    </submittedName>
</protein>